<keyword evidence="3" id="KW-1185">Reference proteome</keyword>
<organism evidence="2 3">
    <name type="scientific">Nocardioides cavernaquae</name>
    <dbReference type="NCBI Taxonomy" id="2321396"/>
    <lineage>
        <taxon>Bacteria</taxon>
        <taxon>Bacillati</taxon>
        <taxon>Actinomycetota</taxon>
        <taxon>Actinomycetes</taxon>
        <taxon>Propionibacteriales</taxon>
        <taxon>Nocardioidaceae</taxon>
        <taxon>Nocardioides</taxon>
    </lineage>
</organism>
<evidence type="ECO:0000313" key="3">
    <source>
        <dbReference type="Proteomes" id="UP000276542"/>
    </source>
</evidence>
<reference evidence="3" key="1">
    <citation type="submission" date="2018-09" db="EMBL/GenBank/DDBJ databases">
        <authorList>
            <person name="Zhu H."/>
        </authorList>
    </citation>
    <scope>NUCLEOTIDE SEQUENCE [LARGE SCALE GENOMIC DNA]</scope>
    <source>
        <strain evidence="3">K1W22B-1</strain>
    </source>
</reference>
<dbReference type="EMBL" id="QYRP01000002">
    <property type="protein sequence ID" value="RJS45192.1"/>
    <property type="molecule type" value="Genomic_DNA"/>
</dbReference>
<accession>A0A3A5H3G6</accession>
<name>A0A3A5H3G6_9ACTN</name>
<dbReference type="Proteomes" id="UP000276542">
    <property type="component" value="Unassembled WGS sequence"/>
</dbReference>
<comment type="caution">
    <text evidence="2">The sequence shown here is derived from an EMBL/GenBank/DDBJ whole genome shotgun (WGS) entry which is preliminary data.</text>
</comment>
<evidence type="ECO:0000313" key="2">
    <source>
        <dbReference type="EMBL" id="RJS45192.1"/>
    </source>
</evidence>
<dbReference type="InterPro" id="IPR058593">
    <property type="entry name" value="ARB_07466-like_C"/>
</dbReference>
<evidence type="ECO:0000259" key="1">
    <source>
        <dbReference type="Pfam" id="PF26571"/>
    </source>
</evidence>
<dbReference type="OrthoDB" id="5171895at2"/>
<protein>
    <recommendedName>
        <fullName evidence="1">ARB-07466-like C-terminal domain-containing protein</fullName>
    </recommendedName>
</protein>
<dbReference type="RefSeq" id="WP_120059093.1">
    <property type="nucleotide sequence ID" value="NZ_QYRP01000002.1"/>
</dbReference>
<dbReference type="Pfam" id="PF26571">
    <property type="entry name" value="VldE"/>
    <property type="match status" value="1"/>
</dbReference>
<sequence>MARRALTGLAVIAVAAGVGVAVLRGTGPLPDPEGCSTTVNGHTVLLDTEQAENAALIAAIGVRRGLPARAVSIALATAYQESKIVNIEHGDRDSLGLFQQRPSQGWGTEEQILDPVYSTNTFYDALVKIDGYESMRITEAAQKVQRSAFPEAYQDHAEDGRALASALTGNSPGGVFTCVVRHDVAAESDDLNAAGLTARAAVVRADLAGAFGKLPVGGFAAGGVSNGHREGSAHYKGRAIDVFVRPINTANKRKGWALAAYLVAQADRLGIEHVIFDGKIWTAGTKSEDGWRDYDPGDAPGSREVLEHRDHVHVDVAD</sequence>
<feature type="domain" description="ARB-07466-like C-terminal" evidence="1">
    <location>
        <begin position="194"/>
        <end position="296"/>
    </location>
</feature>
<dbReference type="AlphaFoldDB" id="A0A3A5H3G6"/>
<gene>
    <name evidence="2" type="ORF">D4739_02410</name>
</gene>
<proteinExistence type="predicted"/>